<reference evidence="1" key="1">
    <citation type="submission" date="2019-06" db="EMBL/GenBank/DDBJ databases">
        <authorList>
            <person name="Zheng W."/>
        </authorList>
    </citation>
    <scope>NUCLEOTIDE SEQUENCE</scope>
    <source>
        <strain evidence="1">QDHG01</strain>
    </source>
</reference>
<proteinExistence type="predicted"/>
<evidence type="ECO:0008006" key="3">
    <source>
        <dbReference type="Google" id="ProtNLM"/>
    </source>
</evidence>
<dbReference type="InterPro" id="IPR010323">
    <property type="entry name" value="DUF924"/>
</dbReference>
<dbReference type="Proteomes" id="UP000785679">
    <property type="component" value="Unassembled WGS sequence"/>
</dbReference>
<dbReference type="Pfam" id="PF06041">
    <property type="entry name" value="DUF924"/>
    <property type="match status" value="1"/>
</dbReference>
<accession>A0A8J8NNE9</accession>
<keyword evidence="2" id="KW-1185">Reference proteome</keyword>
<evidence type="ECO:0000313" key="2">
    <source>
        <dbReference type="Proteomes" id="UP000785679"/>
    </source>
</evidence>
<dbReference type="AlphaFoldDB" id="A0A8J8NNE9"/>
<organism evidence="1 2">
    <name type="scientific">Halteria grandinella</name>
    <dbReference type="NCBI Taxonomy" id="5974"/>
    <lineage>
        <taxon>Eukaryota</taxon>
        <taxon>Sar</taxon>
        <taxon>Alveolata</taxon>
        <taxon>Ciliophora</taxon>
        <taxon>Intramacronucleata</taxon>
        <taxon>Spirotrichea</taxon>
        <taxon>Stichotrichia</taxon>
        <taxon>Sporadotrichida</taxon>
        <taxon>Halteriidae</taxon>
        <taxon>Halteria</taxon>
    </lineage>
</organism>
<name>A0A8J8NNE9_HALGN</name>
<gene>
    <name evidence="1" type="ORF">FGO68_gene2150</name>
</gene>
<comment type="caution">
    <text evidence="1">The sequence shown here is derived from an EMBL/GenBank/DDBJ whole genome shotgun (WGS) entry which is preliminary data.</text>
</comment>
<dbReference type="InterPro" id="IPR011990">
    <property type="entry name" value="TPR-like_helical_dom_sf"/>
</dbReference>
<dbReference type="SUPFAM" id="SSF48452">
    <property type="entry name" value="TPR-like"/>
    <property type="match status" value="1"/>
</dbReference>
<dbReference type="OrthoDB" id="310751at2759"/>
<dbReference type="EMBL" id="RRYP01010215">
    <property type="protein sequence ID" value="TNV78522.1"/>
    <property type="molecule type" value="Genomic_DNA"/>
</dbReference>
<protein>
    <recommendedName>
        <fullName evidence="3">DUF924 domain-containing protein</fullName>
    </recommendedName>
</protein>
<sequence>MSKVTSKVLTFWFAGANRNLAPTAEHFNKWFMSTPETDREIKDKFESDLELLAKGKFESDTSECKLAKVLLADQFSRNIYRRTAQAFAYDHISLSIAKSFNRLDFPDSPL</sequence>
<dbReference type="Gene3D" id="1.20.58.320">
    <property type="entry name" value="TPR-like"/>
    <property type="match status" value="1"/>
</dbReference>
<evidence type="ECO:0000313" key="1">
    <source>
        <dbReference type="EMBL" id="TNV78522.1"/>
    </source>
</evidence>